<comment type="caution">
    <text evidence="6">The sequence shown here is derived from an EMBL/GenBank/DDBJ whole genome shotgun (WGS) entry which is preliminary data.</text>
</comment>
<dbReference type="SUPFAM" id="SSF46785">
    <property type="entry name" value="Winged helix' DNA-binding domain"/>
    <property type="match status" value="1"/>
</dbReference>
<protein>
    <submittedName>
        <fullName evidence="6">Helix-turn-helix domain-containing protein</fullName>
    </submittedName>
</protein>
<keyword evidence="7" id="KW-1185">Reference proteome</keyword>
<dbReference type="InterPro" id="IPR036390">
    <property type="entry name" value="WH_DNA-bd_sf"/>
</dbReference>
<dbReference type="PROSITE" id="PS51077">
    <property type="entry name" value="HTH_ICLR"/>
    <property type="match status" value="1"/>
</dbReference>
<organism evidence="6 7">
    <name type="scientific">Paracoccus shanxieyensis</name>
    <dbReference type="NCBI Taxonomy" id="2675752"/>
    <lineage>
        <taxon>Bacteria</taxon>
        <taxon>Pseudomonadati</taxon>
        <taxon>Pseudomonadota</taxon>
        <taxon>Alphaproteobacteria</taxon>
        <taxon>Rhodobacterales</taxon>
        <taxon>Paracoccaceae</taxon>
        <taxon>Paracoccus</taxon>
    </lineage>
</organism>
<feature type="domain" description="IclR-ED" evidence="5">
    <location>
        <begin position="98"/>
        <end position="285"/>
    </location>
</feature>
<dbReference type="FunFam" id="1.10.10.10:FF:000056">
    <property type="entry name" value="IclR family transcriptional regulator"/>
    <property type="match status" value="1"/>
</dbReference>
<dbReference type="InterPro" id="IPR036388">
    <property type="entry name" value="WH-like_DNA-bd_sf"/>
</dbReference>
<evidence type="ECO:0000256" key="2">
    <source>
        <dbReference type="ARBA" id="ARBA00023125"/>
    </source>
</evidence>
<dbReference type="InterPro" id="IPR029016">
    <property type="entry name" value="GAF-like_dom_sf"/>
</dbReference>
<dbReference type="AlphaFoldDB" id="A0A6L6IZX2"/>
<reference evidence="6 7" key="1">
    <citation type="submission" date="2019-11" db="EMBL/GenBank/DDBJ databases">
        <authorList>
            <person name="Dong K."/>
        </authorList>
    </citation>
    <scope>NUCLEOTIDE SEQUENCE [LARGE SCALE GENOMIC DNA]</scope>
    <source>
        <strain evidence="6 7">DK608</strain>
    </source>
</reference>
<dbReference type="PROSITE" id="PS51078">
    <property type="entry name" value="ICLR_ED"/>
    <property type="match status" value="1"/>
</dbReference>
<dbReference type="EMBL" id="WMII01000006">
    <property type="protein sequence ID" value="MTH64124.1"/>
    <property type="molecule type" value="Genomic_DNA"/>
</dbReference>
<dbReference type="SMART" id="SM00346">
    <property type="entry name" value="HTH_ICLR"/>
    <property type="match status" value="1"/>
</dbReference>
<proteinExistence type="predicted"/>
<dbReference type="InterPro" id="IPR014757">
    <property type="entry name" value="Tscrpt_reg_IclR_C"/>
</dbReference>
<dbReference type="InterPro" id="IPR050707">
    <property type="entry name" value="HTH_MetabolicPath_Reg"/>
</dbReference>
<evidence type="ECO:0000313" key="7">
    <source>
        <dbReference type="Proteomes" id="UP000478740"/>
    </source>
</evidence>
<keyword evidence="3" id="KW-0804">Transcription</keyword>
<dbReference type="GO" id="GO:0045892">
    <property type="term" value="P:negative regulation of DNA-templated transcription"/>
    <property type="evidence" value="ECO:0007669"/>
    <property type="project" value="TreeGrafter"/>
</dbReference>
<evidence type="ECO:0000256" key="3">
    <source>
        <dbReference type="ARBA" id="ARBA00023163"/>
    </source>
</evidence>
<gene>
    <name evidence="6" type="ORF">GL284_07570</name>
</gene>
<keyword evidence="1" id="KW-0805">Transcription regulation</keyword>
<dbReference type="PANTHER" id="PTHR30136:SF35">
    <property type="entry name" value="HTH-TYPE TRANSCRIPTIONAL REGULATOR RV1719"/>
    <property type="match status" value="1"/>
</dbReference>
<sequence>MMFLIRRAASVLRWTAGGWSCMAAGIQRSGGRGMASIRDRAVSILELLAGHPQGLALSAIADQLDMPRAAAHRVLGDLKDGGYVRQAGAGEYYRLTAKIVSLGFAYLAHNGVVEMAQPVLDRLAGDSGELARLAVLNGEELRWIAKAQGATSGLRYDPDNGAVVGLMAAANGHAWLACLDDDSAIRIVARQQIPRESFGPGAPADLAALLETLAPVRRQGYASVRDSYELGTASVAAAIRDPRSGAPVGTVSIAGPTSRMPDERLGELARLVINAAQELSALVGAAKLMA</sequence>
<dbReference type="GO" id="GO:0003700">
    <property type="term" value="F:DNA-binding transcription factor activity"/>
    <property type="evidence" value="ECO:0007669"/>
    <property type="project" value="TreeGrafter"/>
</dbReference>
<dbReference type="SUPFAM" id="SSF55781">
    <property type="entry name" value="GAF domain-like"/>
    <property type="match status" value="1"/>
</dbReference>
<dbReference type="Pfam" id="PF01614">
    <property type="entry name" value="IclR_C"/>
    <property type="match status" value="1"/>
</dbReference>
<dbReference type="Gene3D" id="3.30.450.40">
    <property type="match status" value="1"/>
</dbReference>
<dbReference type="CDD" id="cd00090">
    <property type="entry name" value="HTH_ARSR"/>
    <property type="match status" value="1"/>
</dbReference>
<dbReference type="Gene3D" id="1.10.10.10">
    <property type="entry name" value="Winged helix-like DNA-binding domain superfamily/Winged helix DNA-binding domain"/>
    <property type="match status" value="1"/>
</dbReference>
<dbReference type="GO" id="GO:0003677">
    <property type="term" value="F:DNA binding"/>
    <property type="evidence" value="ECO:0007669"/>
    <property type="project" value="UniProtKB-KW"/>
</dbReference>
<name>A0A6L6IZX2_9RHOB</name>
<feature type="domain" description="HTH iclR-type" evidence="4">
    <location>
        <begin position="35"/>
        <end position="97"/>
    </location>
</feature>
<dbReference type="Proteomes" id="UP000478740">
    <property type="component" value="Unassembled WGS sequence"/>
</dbReference>
<evidence type="ECO:0000313" key="6">
    <source>
        <dbReference type="EMBL" id="MTH64124.1"/>
    </source>
</evidence>
<dbReference type="Pfam" id="PF09339">
    <property type="entry name" value="HTH_IclR"/>
    <property type="match status" value="1"/>
</dbReference>
<evidence type="ECO:0000259" key="4">
    <source>
        <dbReference type="PROSITE" id="PS51077"/>
    </source>
</evidence>
<evidence type="ECO:0000256" key="1">
    <source>
        <dbReference type="ARBA" id="ARBA00023015"/>
    </source>
</evidence>
<dbReference type="InterPro" id="IPR011991">
    <property type="entry name" value="ArsR-like_HTH"/>
</dbReference>
<keyword evidence="2" id="KW-0238">DNA-binding</keyword>
<dbReference type="InterPro" id="IPR005471">
    <property type="entry name" value="Tscrpt_reg_IclR_N"/>
</dbReference>
<dbReference type="PANTHER" id="PTHR30136">
    <property type="entry name" value="HELIX-TURN-HELIX TRANSCRIPTIONAL REGULATOR, ICLR FAMILY"/>
    <property type="match status" value="1"/>
</dbReference>
<accession>A0A6L6IZX2</accession>
<evidence type="ECO:0000259" key="5">
    <source>
        <dbReference type="PROSITE" id="PS51078"/>
    </source>
</evidence>